<feature type="region of interest" description="Disordered" evidence="1">
    <location>
        <begin position="1"/>
        <end position="66"/>
    </location>
</feature>
<evidence type="ECO:0000256" key="2">
    <source>
        <dbReference type="SAM" id="Phobius"/>
    </source>
</evidence>
<keyword evidence="4" id="KW-1185">Reference proteome</keyword>
<keyword evidence="2" id="KW-0472">Membrane</keyword>
<sequence>MTDEMTHEVNETKEFQSVEDVSQTQTIPTESPSTESETSETKVFESVADTSQTQVLPTANDGQQTQVLNIDQQTSDESLTQPMDAVETESQTKPDLNVPLMEAFAQPAPAAESPQTPAAAAPSAPATPVTAAAMKKPKRNASVPTIIFGVLGLLIGVTGLVCGWAFPGLLLESFYVDPRMLIAILCGAVGVILVIVAIIWAVLSSKNKQQQQ</sequence>
<organism evidence="3 4">
    <name type="scientific">Bifidobacterium colobi</name>
    <dbReference type="NCBI Taxonomy" id="2809026"/>
    <lineage>
        <taxon>Bacteria</taxon>
        <taxon>Bacillati</taxon>
        <taxon>Actinomycetota</taxon>
        <taxon>Actinomycetes</taxon>
        <taxon>Bifidobacteriales</taxon>
        <taxon>Bifidobacteriaceae</taxon>
        <taxon>Bifidobacterium</taxon>
    </lineage>
</organism>
<proteinExistence type="predicted"/>
<feature type="transmembrane region" description="Helical" evidence="2">
    <location>
        <begin position="181"/>
        <end position="203"/>
    </location>
</feature>
<keyword evidence="2" id="KW-0812">Transmembrane</keyword>
<evidence type="ECO:0000313" key="4">
    <source>
        <dbReference type="Proteomes" id="UP000711736"/>
    </source>
</evidence>
<feature type="compositionally biased region" description="Basic and acidic residues" evidence="1">
    <location>
        <begin position="1"/>
        <end position="16"/>
    </location>
</feature>
<keyword evidence="2" id="KW-1133">Transmembrane helix</keyword>
<comment type="caution">
    <text evidence="3">The sequence shown here is derived from an EMBL/GenBank/DDBJ whole genome shotgun (WGS) entry which is preliminary data.</text>
</comment>
<dbReference type="EMBL" id="JAFEJU010000006">
    <property type="protein sequence ID" value="MBT1175607.1"/>
    <property type="molecule type" value="Genomic_DNA"/>
</dbReference>
<name>A0ABS5UY48_9BIFI</name>
<protein>
    <submittedName>
        <fullName evidence="3">Uncharacterized protein</fullName>
    </submittedName>
</protein>
<feature type="transmembrane region" description="Helical" evidence="2">
    <location>
        <begin position="143"/>
        <end position="166"/>
    </location>
</feature>
<evidence type="ECO:0000256" key="1">
    <source>
        <dbReference type="SAM" id="MobiDB-lite"/>
    </source>
</evidence>
<reference evidence="3 4" key="1">
    <citation type="journal article" date="2021" name="Environ. Microbiol.">
        <title>Genetic insights into the dark matter of the mammalian gut microbiota through targeted genome reconstruction.</title>
        <authorList>
            <person name="Lugli G.A."/>
            <person name="Alessandri G."/>
            <person name="Milani C."/>
            <person name="Viappiani A."/>
            <person name="Fontana F."/>
            <person name="Tarracchini C."/>
            <person name="Mancabelli L."/>
            <person name="Argentini C."/>
            <person name="Ruiz L."/>
            <person name="Margolles A."/>
            <person name="van Sinderen D."/>
            <person name="Turroni F."/>
            <person name="Ventura M."/>
        </authorList>
    </citation>
    <scope>NUCLEOTIDE SEQUENCE [LARGE SCALE GENOMIC DNA]</scope>
    <source>
        <strain evidence="3 4">LC6</strain>
    </source>
</reference>
<accession>A0ABS5UY48</accession>
<dbReference type="RefSeq" id="WP_214376803.1">
    <property type="nucleotide sequence ID" value="NZ_JAFEJU010000006.1"/>
</dbReference>
<evidence type="ECO:0000313" key="3">
    <source>
        <dbReference type="EMBL" id="MBT1175607.1"/>
    </source>
</evidence>
<feature type="compositionally biased region" description="Polar residues" evidence="1">
    <location>
        <begin position="48"/>
        <end position="66"/>
    </location>
</feature>
<gene>
    <name evidence="3" type="ORF">JS530_08880</name>
</gene>
<dbReference type="Proteomes" id="UP000711736">
    <property type="component" value="Unassembled WGS sequence"/>
</dbReference>